<evidence type="ECO:0000313" key="9">
    <source>
        <dbReference type="Proteomes" id="UP001623290"/>
    </source>
</evidence>
<feature type="region of interest" description="Disordered" evidence="6">
    <location>
        <begin position="1"/>
        <end position="30"/>
    </location>
</feature>
<accession>A0ABZ1E486</accession>
<evidence type="ECO:0000256" key="6">
    <source>
        <dbReference type="SAM" id="MobiDB-lite"/>
    </source>
</evidence>
<evidence type="ECO:0000256" key="2">
    <source>
        <dbReference type="ARBA" id="ARBA00022723"/>
    </source>
</evidence>
<dbReference type="Gene3D" id="2.60.120.590">
    <property type="entry name" value="Alpha-ketoglutarate-dependent dioxygenase AlkB-like"/>
    <property type="match status" value="1"/>
</dbReference>
<evidence type="ECO:0000259" key="7">
    <source>
        <dbReference type="PROSITE" id="PS51471"/>
    </source>
</evidence>
<keyword evidence="5" id="KW-0408">Iron</keyword>
<dbReference type="RefSeq" id="WP_406721472.1">
    <property type="nucleotide sequence ID" value="NZ_CP135443.1"/>
</dbReference>
<dbReference type="PROSITE" id="PS51471">
    <property type="entry name" value="FE2OG_OXY"/>
    <property type="match status" value="1"/>
</dbReference>
<evidence type="ECO:0000256" key="4">
    <source>
        <dbReference type="ARBA" id="ARBA00023002"/>
    </source>
</evidence>
<dbReference type="InterPro" id="IPR027450">
    <property type="entry name" value="AlkB-like"/>
</dbReference>
<dbReference type="GO" id="GO:0051213">
    <property type="term" value="F:dioxygenase activity"/>
    <property type="evidence" value="ECO:0007669"/>
    <property type="project" value="UniProtKB-KW"/>
</dbReference>
<dbReference type="PANTHER" id="PTHR16557">
    <property type="entry name" value="ALKYLATED DNA REPAIR PROTEIN ALKB-RELATED"/>
    <property type="match status" value="1"/>
</dbReference>
<evidence type="ECO:0000256" key="5">
    <source>
        <dbReference type="ARBA" id="ARBA00023004"/>
    </source>
</evidence>
<keyword evidence="3 8" id="KW-0223">Dioxygenase</keyword>
<evidence type="ECO:0000313" key="8">
    <source>
        <dbReference type="EMBL" id="WRY34784.1"/>
    </source>
</evidence>
<keyword evidence="9" id="KW-1185">Reference proteome</keyword>
<keyword evidence="2" id="KW-0479">Metal-binding</keyword>
<evidence type="ECO:0000256" key="1">
    <source>
        <dbReference type="ARBA" id="ARBA00001954"/>
    </source>
</evidence>
<keyword evidence="4" id="KW-0560">Oxidoreductase</keyword>
<dbReference type="PANTHER" id="PTHR16557:SF2">
    <property type="entry name" value="NUCLEIC ACID DIOXYGENASE ALKBH1"/>
    <property type="match status" value="1"/>
</dbReference>
<name>A0ABZ1E486_9RHOB</name>
<protein>
    <submittedName>
        <fullName evidence="8">Alpha-ketoglutarate-dependent dioxygenase AlkB</fullName>
    </submittedName>
</protein>
<evidence type="ECO:0000256" key="3">
    <source>
        <dbReference type="ARBA" id="ARBA00022964"/>
    </source>
</evidence>
<organism evidence="8 9">
    <name type="scientific">Thioclava litoralis</name>
    <dbReference type="NCBI Taxonomy" id="3076557"/>
    <lineage>
        <taxon>Bacteria</taxon>
        <taxon>Pseudomonadati</taxon>
        <taxon>Pseudomonadota</taxon>
        <taxon>Alphaproteobacteria</taxon>
        <taxon>Rhodobacterales</taxon>
        <taxon>Paracoccaceae</taxon>
        <taxon>Thioclava</taxon>
    </lineage>
</organism>
<comment type="cofactor">
    <cofactor evidence="1">
        <name>Fe(2+)</name>
        <dbReference type="ChEBI" id="CHEBI:29033"/>
    </cofactor>
</comment>
<gene>
    <name evidence="8" type="ORF">RPE78_05710</name>
</gene>
<reference evidence="8 9" key="1">
    <citation type="submission" date="2023-09" db="EMBL/GenBank/DDBJ databases">
        <title>Thioclava shenzhenensis sp. nov., a multidrug resistant bacteria-antagonizing species isolated from coastal seawater.</title>
        <authorList>
            <person name="Long M."/>
        </authorList>
    </citation>
    <scope>NUCLEOTIDE SEQUENCE [LARGE SCALE GENOMIC DNA]</scope>
    <source>
        <strain evidence="8 9">FTW29</strain>
    </source>
</reference>
<feature type="domain" description="Fe2OG dioxygenase" evidence="7">
    <location>
        <begin position="132"/>
        <end position="233"/>
    </location>
</feature>
<proteinExistence type="predicted"/>
<dbReference type="InterPro" id="IPR037151">
    <property type="entry name" value="AlkB-like_sf"/>
</dbReference>
<dbReference type="InterPro" id="IPR005123">
    <property type="entry name" value="Oxoglu/Fe-dep_dioxygenase_dom"/>
</dbReference>
<dbReference type="Pfam" id="PF13532">
    <property type="entry name" value="2OG-FeII_Oxy_2"/>
    <property type="match status" value="1"/>
</dbReference>
<dbReference type="InterPro" id="IPR004574">
    <property type="entry name" value="Alkb"/>
</dbReference>
<dbReference type="EMBL" id="CP135443">
    <property type="protein sequence ID" value="WRY34784.1"/>
    <property type="molecule type" value="Genomic_DNA"/>
</dbReference>
<sequence length="247" mass="27334">MLLQGFQMPEDDKNRTDFSNPPANEADAVGHTRPAPRILRGFRVYEGWLSAQEQVGLVADLRDILREAPLFSPRTPSGATMSVRMTSAGQWGWMSDLQGYRYAPRHPQGSDWPPIPPVLTALWAELVPQARPPETCLLNYYGPEAKMGMHQDRDEGDLSQPVVSVSLGDEALFRIGNLERGGRTESLWLRSGDVVVMEGAARLRYHGVDRIAAGTSLLLKQPGRINLTMRVVTPHRAVQERGLGNSA</sequence>
<dbReference type="SUPFAM" id="SSF51197">
    <property type="entry name" value="Clavaminate synthase-like"/>
    <property type="match status" value="1"/>
</dbReference>
<dbReference type="Proteomes" id="UP001623290">
    <property type="component" value="Chromosome"/>
</dbReference>